<gene>
    <name evidence="1" type="ORF">LARSCL_LOCUS14409</name>
</gene>
<evidence type="ECO:0000313" key="1">
    <source>
        <dbReference type="EMBL" id="CAL1286724.1"/>
    </source>
</evidence>
<reference evidence="1 2" key="1">
    <citation type="submission" date="2024-04" db="EMBL/GenBank/DDBJ databases">
        <authorList>
            <person name="Rising A."/>
            <person name="Reimegard J."/>
            <person name="Sonavane S."/>
            <person name="Akerstrom W."/>
            <person name="Nylinder S."/>
            <person name="Hedman E."/>
            <person name="Kallberg Y."/>
        </authorList>
    </citation>
    <scope>NUCLEOTIDE SEQUENCE [LARGE SCALE GENOMIC DNA]</scope>
</reference>
<keyword evidence="2" id="KW-1185">Reference proteome</keyword>
<dbReference type="Proteomes" id="UP001497382">
    <property type="component" value="Unassembled WGS sequence"/>
</dbReference>
<feature type="non-terminal residue" evidence="1">
    <location>
        <position position="140"/>
    </location>
</feature>
<proteinExistence type="predicted"/>
<sequence length="140" mass="16426">MPVEVLPKGFPVCILNCFKVKMHLQKEEANVEFSNQPFQRSSAKFQRTLRICCFEFGSVLVVNWIRFNKTTPLFPLRRFGLNLLVCWTAVLYRSTISCLAHPFESAFQYAHDIDLDHLCSYLYCVNDQTLFRRLVVRIID</sequence>
<comment type="caution">
    <text evidence="1">The sequence shown here is derived from an EMBL/GenBank/DDBJ whole genome shotgun (WGS) entry which is preliminary data.</text>
</comment>
<protein>
    <submittedName>
        <fullName evidence="1">Uncharacterized protein</fullName>
    </submittedName>
</protein>
<accession>A0AAV2ATU0</accession>
<evidence type="ECO:0000313" key="2">
    <source>
        <dbReference type="Proteomes" id="UP001497382"/>
    </source>
</evidence>
<organism evidence="1 2">
    <name type="scientific">Larinioides sclopetarius</name>
    <dbReference type="NCBI Taxonomy" id="280406"/>
    <lineage>
        <taxon>Eukaryota</taxon>
        <taxon>Metazoa</taxon>
        <taxon>Ecdysozoa</taxon>
        <taxon>Arthropoda</taxon>
        <taxon>Chelicerata</taxon>
        <taxon>Arachnida</taxon>
        <taxon>Araneae</taxon>
        <taxon>Araneomorphae</taxon>
        <taxon>Entelegynae</taxon>
        <taxon>Araneoidea</taxon>
        <taxon>Araneidae</taxon>
        <taxon>Larinioides</taxon>
    </lineage>
</organism>
<dbReference type="EMBL" id="CAXIEN010000207">
    <property type="protein sequence ID" value="CAL1286724.1"/>
    <property type="molecule type" value="Genomic_DNA"/>
</dbReference>
<dbReference type="AlphaFoldDB" id="A0AAV2ATU0"/>
<name>A0AAV2ATU0_9ARAC</name>